<name>A0A7G4WLZ7_9VIRU</name>
<keyword evidence="3 5" id="KW-0547">Nucleotide-binding</keyword>
<sequence>MEKLSHCGQPDHGIDTLTIFTSIVRTYNVNSPPTDLVGACVRYLLLDPPPSEVWEYIPPSFYWEEVLADYDLVVPTLASYTDPVKIPSTKFDAKLTANLLSEAYPETSGRAGGKVNLTISDVILSGSLTQRGRLMATELASLSKVANAEFESVTIISLLLLDQFSIYSWMHSDLIRTNLATLLPQKLQVLNKINKVCHLGIRMTHSFPGAACQGPSDFLRNMYGLDVIVGRSEYLPLDVPAEMRMRMKDPSIRATPSVSGPGQTLIFDKRAYNDQLRAATFTAVREANTRLIKPETFSSWYARRLYWAASGSAPGATVRWEEMAPKQRLNKRGALLLLPADHYKTILSEALGPVLWSKCAPKYENGKMRAIWNTTIEHYVIQAYLGEMLDAHSSGAGWNTSVHDIRARMMNDLGRLGLLHTTVGLMWDYSDFNINHSVDAIGHLYDAISTSLLERLDSSCATSSDASILHTVRREIRLCCSYIKEAKCNMYLEDPTSGFITRAVRSLQSGERLTSTTNTYLNRAYTILVDRWLTRNLGGKWLNDISYHQGDDAFEAARNVICGLVICYVYNFLGFAGQSSKITCDYSSNGEFLRRAYDAKRGEIGGYPVRSSMGLLAGEFFREFVGDPSARAATYIDQYRKVVARGSLLSPSLLQRLLHKRASVVYTDESGKKHKVTPDPLRLVTPARLGGYGLSTTDPHLVGYASMLGYASAIKSIHVDRINSVQPLTVTKGIKLAAVIPSGEGKTTLARNYPFIFIDHDDLLTGQDRTHFEILRAASAASGDWAHTNLFLQKICDGYDIGNRVLLTWSADTVPPSHSVIGSFLLAAGTGVRANLANRAANLGAPLYPSFTCRDQALFKAVGDAYLGRLRAVLVNALVTSAESSAALTLPVKLPRYSGAGIPVFTQPRVQRSLFFGKAALTKFSNAGALPDFRITSMLGATQAVPRQQDLLLASALGGAYDAQAMTESLAEYARALERSLARSTRYKADYTFKPLDAKLVDQLARHWISYVQADFCRSYVEPAYAYSLPPPPASHPNVFTHSYGAFSSLTRAAGFSSDSTLAEAVAAMPGTNGLPQHVKWSRFIAAVPELGGLPVVRVYNTWLARAKTDVARDNTLRYLRGQWDLFPPVSTFTSSSAIHSLCRAFVQYYLELHTDITSYTIDDYSQYLCYLECLCSEVLPMLLLKGIGSPVTFLE</sequence>
<evidence type="ECO:0000256" key="4">
    <source>
        <dbReference type="ARBA" id="ARBA00048744"/>
    </source>
</evidence>
<reference evidence="6" key="1">
    <citation type="submission" date="2020-05" db="EMBL/GenBank/DDBJ databases">
        <title>Coincidence of a Novel Fusagravirus and Partitivirus in a Korean Isolate of Rosellinia necatrix KACC40168.</title>
        <authorList>
            <person name="Chun J."/>
            <person name="Kim D.-H."/>
        </authorList>
    </citation>
    <scope>NUCLEOTIDE SEQUENCE</scope>
    <source>
        <strain evidence="6">KACC40168</strain>
    </source>
</reference>
<keyword evidence="1 5" id="KW-0808">Transferase</keyword>
<dbReference type="GO" id="GO:0003968">
    <property type="term" value="F:RNA-directed RNA polymerase activity"/>
    <property type="evidence" value="ECO:0007669"/>
    <property type="project" value="UniProtKB-KW"/>
</dbReference>
<comment type="catalytic activity">
    <reaction evidence="4 5">
        <text>RNA(n) + a ribonucleoside 5'-triphosphate = RNA(n+1) + diphosphate</text>
        <dbReference type="Rhea" id="RHEA:21248"/>
        <dbReference type="Rhea" id="RHEA-COMP:14527"/>
        <dbReference type="Rhea" id="RHEA-COMP:17342"/>
        <dbReference type="ChEBI" id="CHEBI:33019"/>
        <dbReference type="ChEBI" id="CHEBI:61557"/>
        <dbReference type="ChEBI" id="CHEBI:140395"/>
        <dbReference type="EC" id="2.7.7.48"/>
    </reaction>
</comment>
<dbReference type="GO" id="GO:0006351">
    <property type="term" value="P:DNA-templated transcription"/>
    <property type="evidence" value="ECO:0007669"/>
    <property type="project" value="InterPro"/>
</dbReference>
<evidence type="ECO:0000256" key="2">
    <source>
        <dbReference type="ARBA" id="ARBA00022695"/>
    </source>
</evidence>
<evidence type="ECO:0000256" key="5">
    <source>
        <dbReference type="RuleBase" id="RU364050"/>
    </source>
</evidence>
<dbReference type="Pfam" id="PF02123">
    <property type="entry name" value="RdRP_4"/>
    <property type="match status" value="1"/>
</dbReference>
<dbReference type="GO" id="GO:0003723">
    <property type="term" value="F:RNA binding"/>
    <property type="evidence" value="ECO:0007669"/>
    <property type="project" value="InterPro"/>
</dbReference>
<evidence type="ECO:0000256" key="3">
    <source>
        <dbReference type="ARBA" id="ARBA00022741"/>
    </source>
</evidence>
<keyword evidence="5" id="KW-0693">Viral RNA replication</keyword>
<protein>
    <recommendedName>
        <fullName evidence="5">RNA-directed RNA polymerase</fullName>
        <ecNumber evidence="5">2.7.7.48</ecNumber>
    </recommendedName>
</protein>
<keyword evidence="2 5" id="KW-0548">Nucleotidyltransferase</keyword>
<dbReference type="EC" id="2.7.7.48" evidence="5"/>
<dbReference type="EMBL" id="MT520144">
    <property type="protein sequence ID" value="QMU26429.1"/>
    <property type="molecule type" value="Genomic_RNA"/>
</dbReference>
<organism evidence="6">
    <name type="scientific">Rosellinia necatrix mycovirus</name>
    <dbReference type="NCBI Taxonomy" id="2759762"/>
    <lineage>
        <taxon>Viruses</taxon>
        <taxon>Riboviria</taxon>
    </lineage>
</organism>
<evidence type="ECO:0000313" key="6">
    <source>
        <dbReference type="EMBL" id="QMU26429.1"/>
    </source>
</evidence>
<keyword evidence="5 6" id="KW-0696">RNA-directed RNA polymerase</keyword>
<dbReference type="InterPro" id="IPR001795">
    <property type="entry name" value="RNA-dir_pol_luteovirus"/>
</dbReference>
<evidence type="ECO:0000256" key="1">
    <source>
        <dbReference type="ARBA" id="ARBA00022679"/>
    </source>
</evidence>
<proteinExistence type="predicted"/>
<dbReference type="InterPro" id="IPR043502">
    <property type="entry name" value="DNA/RNA_pol_sf"/>
</dbReference>
<dbReference type="GO" id="GO:0000166">
    <property type="term" value="F:nucleotide binding"/>
    <property type="evidence" value="ECO:0007669"/>
    <property type="project" value="UniProtKB-KW"/>
</dbReference>
<dbReference type="SUPFAM" id="SSF56672">
    <property type="entry name" value="DNA/RNA polymerases"/>
    <property type="match status" value="1"/>
</dbReference>
<accession>A0A7G4WLZ7</accession>